<dbReference type="EMBL" id="AOIE01000080">
    <property type="protein sequence ID" value="ELY73146.1"/>
    <property type="molecule type" value="Genomic_DNA"/>
</dbReference>
<dbReference type="GO" id="GO:0004634">
    <property type="term" value="F:phosphopyruvate hydratase activity"/>
    <property type="evidence" value="ECO:0007669"/>
    <property type="project" value="UniProtKB-EC"/>
</dbReference>
<keyword evidence="8" id="KW-1185">Reference proteome</keyword>
<dbReference type="InterPro" id="IPR036849">
    <property type="entry name" value="Enolase-like_C_sf"/>
</dbReference>
<dbReference type="Proteomes" id="UP000011593">
    <property type="component" value="Unassembled WGS sequence"/>
</dbReference>
<comment type="caution">
    <text evidence="7">The sequence shown here is derived from an EMBL/GenBank/DDBJ whole genome shotgun (WGS) entry which is preliminary data.</text>
</comment>
<evidence type="ECO:0000256" key="5">
    <source>
        <dbReference type="ARBA" id="ARBA00023239"/>
    </source>
</evidence>
<name>L9YHH2_NATP1</name>
<evidence type="ECO:0000259" key="6">
    <source>
        <dbReference type="Pfam" id="PF00113"/>
    </source>
</evidence>
<evidence type="ECO:0000313" key="7">
    <source>
        <dbReference type="EMBL" id="ELY73146.1"/>
    </source>
</evidence>
<accession>L9YHH2</accession>
<dbReference type="GO" id="GO:0006096">
    <property type="term" value="P:glycolytic process"/>
    <property type="evidence" value="ECO:0007669"/>
    <property type="project" value="UniProtKB-UniPathway"/>
</dbReference>
<comment type="similarity">
    <text evidence="2">Belongs to the enolase family.</text>
</comment>
<evidence type="ECO:0000256" key="1">
    <source>
        <dbReference type="ARBA" id="ARBA00005031"/>
    </source>
</evidence>
<comment type="pathway">
    <text evidence="1">Carbohydrate degradation; glycolysis; pyruvate from D-glyceraldehyde 3-phosphate: step 4/5.</text>
</comment>
<dbReference type="InterPro" id="IPR020810">
    <property type="entry name" value="Enolase_C"/>
</dbReference>
<dbReference type="Pfam" id="PF00113">
    <property type="entry name" value="Enolase_C"/>
    <property type="match status" value="1"/>
</dbReference>
<sequence length="52" mass="5599">LRDVYKRQGETEDATIAHLAVATDAPYIKTGAVGGERTAKLNELIRIADDAT</sequence>
<protein>
    <recommendedName>
        <fullName evidence="3">phosphopyruvate hydratase</fullName>
        <ecNumber evidence="3">4.2.1.11</ecNumber>
    </recommendedName>
</protein>
<dbReference type="Gene3D" id="3.20.20.120">
    <property type="entry name" value="Enolase-like C-terminal domain"/>
    <property type="match status" value="1"/>
</dbReference>
<evidence type="ECO:0000256" key="3">
    <source>
        <dbReference type="ARBA" id="ARBA00012058"/>
    </source>
</evidence>
<dbReference type="UniPathway" id="UPA00109">
    <property type="reaction ID" value="UER00187"/>
</dbReference>
<reference evidence="7 8" key="1">
    <citation type="journal article" date="2014" name="PLoS Genet.">
        <title>Phylogenetically driven sequencing of extremely halophilic archaea reveals strategies for static and dynamic osmo-response.</title>
        <authorList>
            <person name="Becker E.A."/>
            <person name="Seitzer P.M."/>
            <person name="Tritt A."/>
            <person name="Larsen D."/>
            <person name="Krusor M."/>
            <person name="Yao A.I."/>
            <person name="Wu D."/>
            <person name="Madern D."/>
            <person name="Eisen J.A."/>
            <person name="Darling A.E."/>
            <person name="Facciotti M.T."/>
        </authorList>
    </citation>
    <scope>NUCLEOTIDE SEQUENCE [LARGE SCALE GENOMIC DNA]</scope>
    <source>
        <strain evidence="7 8">DSM 15624</strain>
    </source>
</reference>
<dbReference type="SUPFAM" id="SSF51604">
    <property type="entry name" value="Enolase C-terminal domain-like"/>
    <property type="match status" value="1"/>
</dbReference>
<evidence type="ECO:0000313" key="8">
    <source>
        <dbReference type="Proteomes" id="UP000011593"/>
    </source>
</evidence>
<dbReference type="EC" id="4.2.1.11" evidence="3"/>
<dbReference type="AlphaFoldDB" id="L9YHH2"/>
<feature type="domain" description="Enolase C-terminal TIM barrel" evidence="6">
    <location>
        <begin position="5"/>
        <end position="50"/>
    </location>
</feature>
<evidence type="ECO:0000256" key="2">
    <source>
        <dbReference type="ARBA" id="ARBA00009604"/>
    </source>
</evidence>
<organism evidence="7 8">
    <name type="scientific">Natrinema pellirubrum (strain DSM 15624 / CIP 106293 / JCM 10476 / NCIMB 786 / 157)</name>
    <dbReference type="NCBI Taxonomy" id="797303"/>
    <lineage>
        <taxon>Archaea</taxon>
        <taxon>Methanobacteriati</taxon>
        <taxon>Methanobacteriota</taxon>
        <taxon>Stenosarchaea group</taxon>
        <taxon>Halobacteria</taxon>
        <taxon>Halobacteriales</taxon>
        <taxon>Natrialbaceae</taxon>
        <taxon>Natrinema</taxon>
    </lineage>
</organism>
<keyword evidence="5 7" id="KW-0456">Lyase</keyword>
<keyword evidence="4" id="KW-0324">Glycolysis</keyword>
<evidence type="ECO:0000256" key="4">
    <source>
        <dbReference type="ARBA" id="ARBA00023152"/>
    </source>
</evidence>
<dbReference type="PATRIC" id="fig|797303.5.peg.2818"/>
<proteinExistence type="inferred from homology"/>
<feature type="non-terminal residue" evidence="7">
    <location>
        <position position="1"/>
    </location>
</feature>
<gene>
    <name evidence="7" type="primary">eno</name>
    <name evidence="7" type="ORF">C488_13950</name>
</gene>